<dbReference type="GO" id="GO:0043190">
    <property type="term" value="C:ATP-binding cassette (ABC) transporter complex"/>
    <property type="evidence" value="ECO:0007669"/>
    <property type="project" value="InterPro"/>
</dbReference>
<evidence type="ECO:0000256" key="3">
    <source>
        <dbReference type="ARBA" id="ARBA00022448"/>
    </source>
</evidence>
<dbReference type="GO" id="GO:0015833">
    <property type="term" value="P:peptide transport"/>
    <property type="evidence" value="ECO:0007669"/>
    <property type="project" value="TreeGrafter"/>
</dbReference>
<dbReference type="GO" id="GO:0042597">
    <property type="term" value="C:periplasmic space"/>
    <property type="evidence" value="ECO:0007669"/>
    <property type="project" value="UniProtKB-ARBA"/>
</dbReference>
<organism evidence="6">
    <name type="scientific">hydrothermal vent metagenome</name>
    <dbReference type="NCBI Taxonomy" id="652676"/>
    <lineage>
        <taxon>unclassified sequences</taxon>
        <taxon>metagenomes</taxon>
        <taxon>ecological metagenomes</taxon>
    </lineage>
</organism>
<keyword evidence="3" id="KW-0813">Transport</keyword>
<evidence type="ECO:0000256" key="2">
    <source>
        <dbReference type="ARBA" id="ARBA00005695"/>
    </source>
</evidence>
<dbReference type="AlphaFoldDB" id="A0A3B1CZV8"/>
<protein>
    <submittedName>
        <fullName evidence="6">Oligopeptide ABC transporter, periplasmic oligopeptide-binding protein OppA (TC 3.A.1.5.1)</fullName>
    </submittedName>
</protein>
<dbReference type="InterPro" id="IPR039424">
    <property type="entry name" value="SBP_5"/>
</dbReference>
<dbReference type="Pfam" id="PF00496">
    <property type="entry name" value="SBP_bac_5"/>
    <property type="match status" value="1"/>
</dbReference>
<evidence type="ECO:0000256" key="1">
    <source>
        <dbReference type="ARBA" id="ARBA00004196"/>
    </source>
</evidence>
<dbReference type="GO" id="GO:1904680">
    <property type="term" value="F:peptide transmembrane transporter activity"/>
    <property type="evidence" value="ECO:0007669"/>
    <property type="project" value="TreeGrafter"/>
</dbReference>
<evidence type="ECO:0000259" key="5">
    <source>
        <dbReference type="Pfam" id="PF00496"/>
    </source>
</evidence>
<gene>
    <name evidence="6" type="ORF">MNBD_PLANCTO03-2285</name>
</gene>
<dbReference type="InterPro" id="IPR030678">
    <property type="entry name" value="Peptide/Ni-bd"/>
</dbReference>
<evidence type="ECO:0000313" key="6">
    <source>
        <dbReference type="EMBL" id="VAX36196.1"/>
    </source>
</evidence>
<dbReference type="PIRSF" id="PIRSF002741">
    <property type="entry name" value="MppA"/>
    <property type="match status" value="1"/>
</dbReference>
<feature type="domain" description="Solute-binding protein family 5" evidence="5">
    <location>
        <begin position="82"/>
        <end position="505"/>
    </location>
</feature>
<proteinExistence type="inferred from homology"/>
<sequence length="593" mass="67536">MLKQSLFGFLATFAAIAVLCAAATTRAATLQPEGTVLQLPMNTDGPRSLDPARGSTTYDNMGCAQIYETLLQVSYYDTQRFEPLLLAELPERLDDGKRYRFTLKEGVRFQDNECFPNGQGREVVADDVFYSWKRLADPANGMKNWWLLEDAIVGLNAPADGAAFDYDAPVAGFIKISDKEFEVELTRPVFRFLWVLTMFQTSIVPHEAVEHYGEAFGSNPVGTGPYVLDEWVPKQRLTFNRNPTYHECYYPEASKWSEEDTKAGLAEAAGQRVPIADRIEFSMIIEEQPRFLEFKQGNLAFIELPFTYFGELFNKRTKRMNRDARKAGYGYRAVLVLDMIFRAFNMEDPIVGGYTPDKIALRKAIAYAIDHDEFNQIFYEGLCVQYDGPIPPTLDGHPEGHRVEGAPRGPDLEKARALLAEAGYPNGEGLAPIRFYTNNSSLNAKMMDLLRRQLGAVGIEIDAQLVDFSQLIELTNKKQAPMFSFAWLSDYPDAENNLALFYSKNVSPGSNHWNYARPEYDALYEQAIVMEPGPERTALYVQMRDMVIADVPMVGSLARNRYYVWQPWLKNVRPTPRFWSWFKYLDVDESKRN</sequence>
<comment type="subcellular location">
    <subcellularLocation>
        <location evidence="1">Cell envelope</location>
    </subcellularLocation>
</comment>
<reference evidence="6" key="1">
    <citation type="submission" date="2018-06" db="EMBL/GenBank/DDBJ databases">
        <authorList>
            <person name="Zhirakovskaya E."/>
        </authorList>
    </citation>
    <scope>NUCLEOTIDE SEQUENCE</scope>
</reference>
<keyword evidence="4" id="KW-0732">Signal</keyword>
<name>A0A3B1CZV8_9ZZZZ</name>
<accession>A0A3B1CZV8</accession>
<evidence type="ECO:0000256" key="4">
    <source>
        <dbReference type="ARBA" id="ARBA00022729"/>
    </source>
</evidence>
<dbReference type="EMBL" id="UOGK01000041">
    <property type="protein sequence ID" value="VAX36196.1"/>
    <property type="molecule type" value="Genomic_DNA"/>
</dbReference>
<dbReference type="Gene3D" id="3.10.105.10">
    <property type="entry name" value="Dipeptide-binding Protein, Domain 3"/>
    <property type="match status" value="1"/>
</dbReference>
<dbReference type="SUPFAM" id="SSF53850">
    <property type="entry name" value="Periplasmic binding protein-like II"/>
    <property type="match status" value="1"/>
</dbReference>
<dbReference type="GO" id="GO:0030313">
    <property type="term" value="C:cell envelope"/>
    <property type="evidence" value="ECO:0007669"/>
    <property type="project" value="UniProtKB-SubCell"/>
</dbReference>
<dbReference type="Gene3D" id="3.40.190.10">
    <property type="entry name" value="Periplasmic binding protein-like II"/>
    <property type="match status" value="1"/>
</dbReference>
<dbReference type="InterPro" id="IPR000914">
    <property type="entry name" value="SBP_5_dom"/>
</dbReference>
<dbReference type="PANTHER" id="PTHR30290">
    <property type="entry name" value="PERIPLASMIC BINDING COMPONENT OF ABC TRANSPORTER"/>
    <property type="match status" value="1"/>
</dbReference>
<dbReference type="PANTHER" id="PTHR30290:SF10">
    <property type="entry name" value="PERIPLASMIC OLIGOPEPTIDE-BINDING PROTEIN-RELATED"/>
    <property type="match status" value="1"/>
</dbReference>
<comment type="similarity">
    <text evidence="2">Belongs to the bacterial solute-binding protein 5 family.</text>
</comment>